<dbReference type="EMBL" id="MEUM01000163">
    <property type="protein sequence ID" value="OGC38862.1"/>
    <property type="molecule type" value="Genomic_DNA"/>
</dbReference>
<dbReference type="Proteomes" id="UP000177025">
    <property type="component" value="Unassembled WGS sequence"/>
</dbReference>
<evidence type="ECO:0000313" key="3">
    <source>
        <dbReference type="Proteomes" id="UP000177025"/>
    </source>
</evidence>
<comment type="caution">
    <text evidence="2">The sequence shown here is derived from an EMBL/GenBank/DDBJ whole genome shotgun (WGS) entry which is preliminary data.</text>
</comment>
<organism evidence="2 3">
    <name type="scientific">candidate division WOR-3 bacterium RBG_13_43_14</name>
    <dbReference type="NCBI Taxonomy" id="1802590"/>
    <lineage>
        <taxon>Bacteria</taxon>
        <taxon>Bacteria division WOR-3</taxon>
    </lineage>
</organism>
<dbReference type="Gene3D" id="2.170.120.30">
    <property type="match status" value="1"/>
</dbReference>
<gene>
    <name evidence="2" type="ORF">A2Y85_03605</name>
</gene>
<name>A0A1F4U1S4_UNCW3</name>
<dbReference type="InterPro" id="IPR053154">
    <property type="entry name" value="c-di-AMP_regulator"/>
</dbReference>
<dbReference type="PANTHER" id="PTHR37804:SF1">
    <property type="entry name" value="CDAA REGULATORY PROTEIN CDAR"/>
    <property type="match status" value="1"/>
</dbReference>
<evidence type="ECO:0000256" key="1">
    <source>
        <dbReference type="SAM" id="Phobius"/>
    </source>
</evidence>
<evidence type="ECO:0008006" key="4">
    <source>
        <dbReference type="Google" id="ProtNLM"/>
    </source>
</evidence>
<keyword evidence="1" id="KW-0472">Membrane</keyword>
<dbReference type="AlphaFoldDB" id="A0A1F4U1S4"/>
<feature type="transmembrane region" description="Helical" evidence="1">
    <location>
        <begin position="16"/>
        <end position="34"/>
    </location>
</feature>
<sequence>MIDLKNNLKALINDPIRKIFAITFAVGLWLFVAMDDNYVFQKETRIIYTGLADSLIITDSVSTLPAVFWGRGSYLFNLWLAPPKLRCNIDNVQLGRQSIPVNKLIYAFPFGDINITYDRVTEISIAIDEKDNRIIPISIPYIGALKEGLSVKEIIVLDTVEATGSKQILQDMENIPSETLYIKKQTSSFREVLKLNSPSPLVLLSINKVRVEVQLDTTNRLIITNIPLKLIYTTNQRVVSEKISLDTLIVEGPQSRLEALEKRAIIVKITLTGLPNGDYDLPATIILPEYIKPVYSKPKRFKISIF</sequence>
<protein>
    <recommendedName>
        <fullName evidence="4">YbbR-like domain-containing protein</fullName>
    </recommendedName>
</protein>
<keyword evidence="1" id="KW-0812">Transmembrane</keyword>
<keyword evidence="1" id="KW-1133">Transmembrane helix</keyword>
<evidence type="ECO:0000313" key="2">
    <source>
        <dbReference type="EMBL" id="OGC38862.1"/>
    </source>
</evidence>
<reference evidence="2 3" key="1">
    <citation type="journal article" date="2016" name="Nat. Commun.">
        <title>Thousands of microbial genomes shed light on interconnected biogeochemical processes in an aquifer system.</title>
        <authorList>
            <person name="Anantharaman K."/>
            <person name="Brown C.T."/>
            <person name="Hug L.A."/>
            <person name="Sharon I."/>
            <person name="Castelle C.J."/>
            <person name="Probst A.J."/>
            <person name="Thomas B.C."/>
            <person name="Singh A."/>
            <person name="Wilkins M.J."/>
            <person name="Karaoz U."/>
            <person name="Brodie E.L."/>
            <person name="Williams K.H."/>
            <person name="Hubbard S.S."/>
            <person name="Banfield J.F."/>
        </authorList>
    </citation>
    <scope>NUCLEOTIDE SEQUENCE [LARGE SCALE GENOMIC DNA]</scope>
</reference>
<dbReference type="PANTHER" id="PTHR37804">
    <property type="entry name" value="CDAA REGULATORY PROTEIN CDAR"/>
    <property type="match status" value="1"/>
</dbReference>
<accession>A0A1F4U1S4</accession>
<proteinExistence type="predicted"/>
<feature type="transmembrane region" description="Helical" evidence="1">
    <location>
        <begin position="46"/>
        <end position="69"/>
    </location>
</feature>
<dbReference type="Gene3D" id="2.170.120.40">
    <property type="entry name" value="YbbR-like domain"/>
    <property type="match status" value="1"/>
</dbReference>